<dbReference type="PANTHER" id="PTHR42788:SF13">
    <property type="entry name" value="ALIPHATIC SULFONATES IMPORT ATP-BINDING PROTEIN SSUB"/>
    <property type="match status" value="1"/>
</dbReference>
<evidence type="ECO:0000259" key="4">
    <source>
        <dbReference type="PROSITE" id="PS50893"/>
    </source>
</evidence>
<feature type="domain" description="ABC transporter" evidence="4">
    <location>
        <begin position="4"/>
        <end position="237"/>
    </location>
</feature>
<keyword evidence="2" id="KW-0547">Nucleotide-binding</keyword>
<evidence type="ECO:0000313" key="6">
    <source>
        <dbReference type="Proteomes" id="UP000589626"/>
    </source>
</evidence>
<dbReference type="InterPro" id="IPR003439">
    <property type="entry name" value="ABC_transporter-like_ATP-bd"/>
</dbReference>
<dbReference type="PROSITE" id="PS00211">
    <property type="entry name" value="ABC_TRANSPORTER_1"/>
    <property type="match status" value="1"/>
</dbReference>
<comment type="caution">
    <text evidence="5">The sequence shown here is derived from an EMBL/GenBank/DDBJ whole genome shotgun (WGS) entry which is preliminary data.</text>
</comment>
<proteinExistence type="predicted"/>
<dbReference type="InterPro" id="IPR003593">
    <property type="entry name" value="AAA+_ATPase"/>
</dbReference>
<keyword evidence="6" id="KW-1185">Reference proteome</keyword>
<dbReference type="SUPFAM" id="SSF52540">
    <property type="entry name" value="P-loop containing nucleoside triphosphate hydrolases"/>
    <property type="match status" value="1"/>
</dbReference>
<dbReference type="Gene3D" id="3.40.50.300">
    <property type="entry name" value="P-loop containing nucleotide triphosphate hydrolases"/>
    <property type="match status" value="1"/>
</dbReference>
<dbReference type="GO" id="GO:0016887">
    <property type="term" value="F:ATP hydrolysis activity"/>
    <property type="evidence" value="ECO:0007669"/>
    <property type="project" value="InterPro"/>
</dbReference>
<dbReference type="GO" id="GO:0005524">
    <property type="term" value="F:ATP binding"/>
    <property type="evidence" value="ECO:0007669"/>
    <property type="project" value="UniProtKB-KW"/>
</dbReference>
<evidence type="ECO:0000256" key="1">
    <source>
        <dbReference type="ARBA" id="ARBA00022448"/>
    </source>
</evidence>
<dbReference type="AlphaFoldDB" id="A0A7W4Z0A9"/>
<keyword evidence="1" id="KW-0813">Transport</keyword>
<dbReference type="CDD" id="cd03293">
    <property type="entry name" value="ABC_NrtD_SsuB_transporters"/>
    <property type="match status" value="1"/>
</dbReference>
<dbReference type="SMART" id="SM00382">
    <property type="entry name" value="AAA"/>
    <property type="match status" value="1"/>
</dbReference>
<accession>A0A7W4Z0A9</accession>
<gene>
    <name evidence="5" type="ORF">FHU40_001518</name>
</gene>
<sequence>MSIVDVRQLSKRYPARAGHGPVLALDGVELSVEEGEIVCIVGPSGCGKTSLLNILAGFEDATSGAALFKGAPIQGPSPDRGVVFQEAALFPWLSARRNVEFGLVEKRMPKAERHSTSLEYLRLVGLEAAADRLPAALSGGMRQRVALARSLANGATVLLLDEPFAALDAQTKAQMHGELLRIWETMRTTMVLITHSIDEAVALADRVVVMAPNPGRIVTQFRIDLDRPRDDTSHPFNEYKREIRQVINDCTRSVAS</sequence>
<dbReference type="Proteomes" id="UP000589626">
    <property type="component" value="Unassembled WGS sequence"/>
</dbReference>
<dbReference type="PROSITE" id="PS50893">
    <property type="entry name" value="ABC_TRANSPORTER_2"/>
    <property type="match status" value="1"/>
</dbReference>
<evidence type="ECO:0000256" key="2">
    <source>
        <dbReference type="ARBA" id="ARBA00022741"/>
    </source>
</evidence>
<dbReference type="Pfam" id="PF00005">
    <property type="entry name" value="ABC_tran"/>
    <property type="match status" value="1"/>
</dbReference>
<keyword evidence="3" id="KW-0067">ATP-binding</keyword>
<name>A0A7W4Z0A9_9ACTN</name>
<dbReference type="RefSeq" id="WP_183591594.1">
    <property type="nucleotide sequence ID" value="NZ_JACHWR010000001.1"/>
</dbReference>
<evidence type="ECO:0000313" key="5">
    <source>
        <dbReference type="EMBL" id="MBB3041717.1"/>
    </source>
</evidence>
<dbReference type="InterPro" id="IPR017871">
    <property type="entry name" value="ABC_transporter-like_CS"/>
</dbReference>
<dbReference type="PANTHER" id="PTHR42788">
    <property type="entry name" value="TAURINE IMPORT ATP-BINDING PROTEIN-RELATED"/>
    <property type="match status" value="1"/>
</dbReference>
<evidence type="ECO:0000256" key="3">
    <source>
        <dbReference type="ARBA" id="ARBA00022840"/>
    </source>
</evidence>
<protein>
    <submittedName>
        <fullName evidence="5">ABC-type nitrate/sulfonate/bicarbonate transport system ATPase subunit</fullName>
    </submittedName>
</protein>
<dbReference type="InterPro" id="IPR027417">
    <property type="entry name" value="P-loop_NTPase"/>
</dbReference>
<dbReference type="EMBL" id="JACHWR010000001">
    <property type="protein sequence ID" value="MBB3041717.1"/>
    <property type="molecule type" value="Genomic_DNA"/>
</dbReference>
<dbReference type="InterPro" id="IPR050166">
    <property type="entry name" value="ABC_transporter_ATP-bind"/>
</dbReference>
<organism evidence="5 6">
    <name type="scientific">Nocardioides soli</name>
    <dbReference type="NCBI Taxonomy" id="1036020"/>
    <lineage>
        <taxon>Bacteria</taxon>
        <taxon>Bacillati</taxon>
        <taxon>Actinomycetota</taxon>
        <taxon>Actinomycetes</taxon>
        <taxon>Propionibacteriales</taxon>
        <taxon>Nocardioidaceae</taxon>
        <taxon>Nocardioides</taxon>
    </lineage>
</organism>
<reference evidence="5 6" key="1">
    <citation type="submission" date="2020-08" db="EMBL/GenBank/DDBJ databases">
        <title>Sequencing the genomes of 1000 actinobacteria strains.</title>
        <authorList>
            <person name="Klenk H.-P."/>
        </authorList>
    </citation>
    <scope>NUCLEOTIDE SEQUENCE [LARGE SCALE GENOMIC DNA]</scope>
    <source>
        <strain evidence="5 6">DSM 105498</strain>
    </source>
</reference>